<sequence>MFSHAEGAALAESFHSSLGLMLAGSLLVMFVLGEAAVAERHWLLGIFAAIAAIGAASLAKLGLRLARRRTPAPLESSAGAAAFVTETSRSIGARSRRNRRDRPRRRSIRTGDPVAPTWRPRRETITPS</sequence>
<evidence type="ECO:0000256" key="2">
    <source>
        <dbReference type="SAM" id="Phobius"/>
    </source>
</evidence>
<name>A0A9X3EK15_9BACT</name>
<organism evidence="3 4">
    <name type="scientific">Nannocystis pusilla</name>
    <dbReference type="NCBI Taxonomy" id="889268"/>
    <lineage>
        <taxon>Bacteria</taxon>
        <taxon>Pseudomonadati</taxon>
        <taxon>Myxococcota</taxon>
        <taxon>Polyangia</taxon>
        <taxon>Nannocystales</taxon>
        <taxon>Nannocystaceae</taxon>
        <taxon>Nannocystis</taxon>
    </lineage>
</organism>
<dbReference type="Proteomes" id="UP001150924">
    <property type="component" value="Unassembled WGS sequence"/>
</dbReference>
<proteinExistence type="predicted"/>
<evidence type="ECO:0000256" key="1">
    <source>
        <dbReference type="SAM" id="MobiDB-lite"/>
    </source>
</evidence>
<protein>
    <submittedName>
        <fullName evidence="3">Uncharacterized protein</fullName>
    </submittedName>
</protein>
<evidence type="ECO:0000313" key="4">
    <source>
        <dbReference type="Proteomes" id="UP001150924"/>
    </source>
</evidence>
<feature type="transmembrane region" description="Helical" evidence="2">
    <location>
        <begin position="42"/>
        <end position="63"/>
    </location>
</feature>
<evidence type="ECO:0000313" key="3">
    <source>
        <dbReference type="EMBL" id="MCY1005101.1"/>
    </source>
</evidence>
<dbReference type="RefSeq" id="WP_267766726.1">
    <property type="nucleotide sequence ID" value="NZ_JAPNKE010000002.1"/>
</dbReference>
<feature type="transmembrane region" description="Helical" evidence="2">
    <location>
        <begin position="18"/>
        <end position="36"/>
    </location>
</feature>
<dbReference type="AlphaFoldDB" id="A0A9X3EK15"/>
<gene>
    <name evidence="3" type="ORF">OV079_05855</name>
</gene>
<comment type="caution">
    <text evidence="3">The sequence shown here is derived from an EMBL/GenBank/DDBJ whole genome shotgun (WGS) entry which is preliminary data.</text>
</comment>
<keyword evidence="2" id="KW-1133">Transmembrane helix</keyword>
<feature type="region of interest" description="Disordered" evidence="1">
    <location>
        <begin position="71"/>
        <end position="128"/>
    </location>
</feature>
<feature type="compositionally biased region" description="Basic residues" evidence="1">
    <location>
        <begin position="94"/>
        <end position="108"/>
    </location>
</feature>
<keyword evidence="4" id="KW-1185">Reference proteome</keyword>
<keyword evidence="2" id="KW-0472">Membrane</keyword>
<accession>A0A9X3EK15</accession>
<keyword evidence="2" id="KW-0812">Transmembrane</keyword>
<dbReference type="EMBL" id="JAPNKE010000002">
    <property type="protein sequence ID" value="MCY1005101.1"/>
    <property type="molecule type" value="Genomic_DNA"/>
</dbReference>
<reference evidence="3" key="1">
    <citation type="submission" date="2022-11" db="EMBL/GenBank/DDBJ databases">
        <title>Minimal conservation of predation-associated metabolite biosynthetic gene clusters underscores biosynthetic potential of Myxococcota including descriptions for ten novel species: Archangium lansinium sp. nov., Myxococcus landrumus sp. nov., Nannocystis bai.</title>
        <authorList>
            <person name="Ahearne A."/>
            <person name="Stevens C."/>
            <person name="Phillips K."/>
        </authorList>
    </citation>
    <scope>NUCLEOTIDE SEQUENCE</scope>
    <source>
        <strain evidence="3">Na p29</strain>
    </source>
</reference>